<reference evidence="2 3" key="1">
    <citation type="submission" date="2015-04" db="EMBL/GenBank/DDBJ databases">
        <authorList>
            <person name="Syromyatnikov M.Y."/>
            <person name="Popov V.N."/>
        </authorList>
    </citation>
    <scope>NUCLEOTIDE SEQUENCE [LARGE SCALE GENOMIC DNA]</scope>
</reference>
<keyword evidence="1" id="KW-1133">Transmembrane helix</keyword>
<accession>A0A1J1HWR9</accession>
<keyword evidence="1" id="KW-0472">Membrane</keyword>
<evidence type="ECO:0000313" key="2">
    <source>
        <dbReference type="EMBL" id="CRK92461.1"/>
    </source>
</evidence>
<gene>
    <name evidence="2" type="ORF">CLUMA_CG006023</name>
</gene>
<dbReference type="AlphaFoldDB" id="A0A1J1HWR9"/>
<name>A0A1J1HWR9_9DIPT</name>
<evidence type="ECO:0000256" key="1">
    <source>
        <dbReference type="SAM" id="Phobius"/>
    </source>
</evidence>
<feature type="transmembrane region" description="Helical" evidence="1">
    <location>
        <begin position="6"/>
        <end position="31"/>
    </location>
</feature>
<proteinExistence type="predicted"/>
<evidence type="ECO:0000313" key="3">
    <source>
        <dbReference type="Proteomes" id="UP000183832"/>
    </source>
</evidence>
<keyword evidence="1" id="KW-0812">Transmembrane</keyword>
<dbReference type="Proteomes" id="UP000183832">
    <property type="component" value="Unassembled WGS sequence"/>
</dbReference>
<keyword evidence="3" id="KW-1185">Reference proteome</keyword>
<organism evidence="2 3">
    <name type="scientific">Clunio marinus</name>
    <dbReference type="NCBI Taxonomy" id="568069"/>
    <lineage>
        <taxon>Eukaryota</taxon>
        <taxon>Metazoa</taxon>
        <taxon>Ecdysozoa</taxon>
        <taxon>Arthropoda</taxon>
        <taxon>Hexapoda</taxon>
        <taxon>Insecta</taxon>
        <taxon>Pterygota</taxon>
        <taxon>Neoptera</taxon>
        <taxon>Endopterygota</taxon>
        <taxon>Diptera</taxon>
        <taxon>Nematocera</taxon>
        <taxon>Chironomoidea</taxon>
        <taxon>Chironomidae</taxon>
        <taxon>Clunio</taxon>
    </lineage>
</organism>
<dbReference type="EMBL" id="CVRI01000028">
    <property type="protein sequence ID" value="CRK92461.1"/>
    <property type="molecule type" value="Genomic_DNA"/>
</dbReference>
<sequence>MNFQVYISLNIPNLCCSMVLIGQITLHLFWINVELRMVNKRVNIFIITIAFIQCSQTNIHQHEG</sequence>
<protein>
    <submittedName>
        <fullName evidence="2">CLUMA_CG006023, isoform A</fullName>
    </submittedName>
</protein>